<keyword evidence="4" id="KW-0342">GTP-binding</keyword>
<dbReference type="SUPFAM" id="SSF48452">
    <property type="entry name" value="TPR-like"/>
    <property type="match status" value="1"/>
</dbReference>
<evidence type="ECO:0000256" key="2">
    <source>
        <dbReference type="ARBA" id="ARBA00022741"/>
    </source>
</evidence>
<keyword evidence="2" id="KW-0547">Nucleotide-binding</keyword>
<evidence type="ECO:0000256" key="5">
    <source>
        <dbReference type="ARBA" id="ARBA00023136"/>
    </source>
</evidence>
<sequence>MSLKPIRQGSADTAHPLLREFIKLHPIPDECVRFVEDATIISEQWFGEDSVKGIFFASDYRCGVITKSNEGALVYYTAPYTHIRYFAISGERGFQLSFCTPDHYTDPSHDIDLEITLTAGTRFEQVLNCVLKERVCTTHPYVAKDLPEVYRLIYQGRFESALSKLRQLKDLDPISATVHVMTARTYAAWGRRAKAISYAAHELRLAWYVVPELLLFEFIWYDWHPGAIGDLIDPDQLDDDDDRIMHELAQAAKAKHSGNMDVFVRRVCQAATMWMNRKDPADWLDWLPFTFVGNLFNYLNKSTEASIRQVCTAFEADFIAKLDPAADPEVAAHLKQIVRLFVSLTEHGETPDYLERISQIYDMGGLQLEKDIFQESFDSLKSASYIKKELPPIDYLGLEVFIGDEDTDASAWKLSHPGQISKYGVARLFAELRTEREKRPNKAALDQLLRDKSEDWLHGLDEHGLAFILLLIEAEVLIRDGFERDALKRLHIWRRKKAHLLGTYFDPYLRFGDQILRFYEAWALRNIDDLREASAGVPDVHPFVWLHDLGREIAAEWTSQKTGAAVDVMEEMKAVIRHAQRLSTSTELTAGTLDRTEAFHQGLQRSFDEVAASKEAESDTQEIRIAVTGEFSAGKSTLLNALFGTNLFFATQEEATGVPAEVRFGEQIRIEVLDRSAAVRSRLEVPASWMMPDGTTLQEGRLEQVVQFVADHTRVGAAALQWVERIAVYWPLAGLPHNAVLIDTPGFNAGTGRTAIADRVLKSAHICLYIMDARQALKGKEMDTLRMIREEAGKSFIVLNKADLILGDDELDCDGADSLDATVGRVRDDLSQQFGVEELLLYPVCSLPKEQVPAEAVRYSEALRSLMEKVFREARDQQLDLVIDAAAKSSLSVFRTVEESITNRIAEGDRELSELEKAIPADMSIYEDRIEELLQEVLYAHRSTFIRNMDETIGKTFNDSADAFAVWLRGISSAGELKNKVQNRAESQLQSALHTIEQARNRELERMGRQMTQDVGDFIQGLYRSLPFKVEVDTSDWLRRLPTLKLAGSGRMGSGLGSIDYGGISGGAITVGAIAGAFVLGPIGAVVGGFLGQLFGGKSVDEVKSEVYQPS</sequence>
<proteinExistence type="predicted"/>
<evidence type="ECO:0000256" key="4">
    <source>
        <dbReference type="ARBA" id="ARBA00023134"/>
    </source>
</evidence>
<dbReference type="PANTHER" id="PTHR10465:SF0">
    <property type="entry name" value="SARCALUMENIN"/>
    <property type="match status" value="1"/>
</dbReference>
<dbReference type="Gene3D" id="3.40.50.300">
    <property type="entry name" value="P-loop containing nucleotide triphosphate hydrolases"/>
    <property type="match status" value="1"/>
</dbReference>
<feature type="domain" description="Dynamin N-terminal" evidence="6">
    <location>
        <begin position="625"/>
        <end position="801"/>
    </location>
</feature>
<dbReference type="EMBL" id="JXAL01000006">
    <property type="protein sequence ID" value="KIL36681.1"/>
    <property type="molecule type" value="Genomic_DNA"/>
</dbReference>
<comment type="caution">
    <text evidence="7">The sequence shown here is derived from an EMBL/GenBank/DDBJ whole genome shotgun (WGS) entry which is preliminary data.</text>
</comment>
<name>A0ABR5A6Q6_9BACL</name>
<reference evidence="7 8" key="1">
    <citation type="submission" date="2014-12" db="EMBL/GenBank/DDBJ databases">
        <title>Draft genome sequence of Cohnella kolymensis strain B-2846.</title>
        <authorList>
            <person name="Karlyshev A.V."/>
            <person name="Kudryashova E.B."/>
        </authorList>
    </citation>
    <scope>NUCLEOTIDE SEQUENCE [LARGE SCALE GENOMIC DNA]</scope>
    <source>
        <strain evidence="7 8">VKM B-2846</strain>
    </source>
</reference>
<evidence type="ECO:0000256" key="1">
    <source>
        <dbReference type="ARBA" id="ARBA00004370"/>
    </source>
</evidence>
<accession>A0ABR5A6Q6</accession>
<dbReference type="Pfam" id="PF00350">
    <property type="entry name" value="Dynamin_N"/>
    <property type="match status" value="1"/>
</dbReference>
<organism evidence="7 8">
    <name type="scientific">Cohnella kolymensis</name>
    <dbReference type="NCBI Taxonomy" id="1590652"/>
    <lineage>
        <taxon>Bacteria</taxon>
        <taxon>Bacillati</taxon>
        <taxon>Bacillota</taxon>
        <taxon>Bacilli</taxon>
        <taxon>Bacillales</taxon>
        <taxon>Paenibacillaceae</taxon>
        <taxon>Cohnella</taxon>
    </lineage>
</organism>
<dbReference type="SUPFAM" id="SSF52540">
    <property type="entry name" value="P-loop containing nucleoside triphosphate hydrolases"/>
    <property type="match status" value="1"/>
</dbReference>
<comment type="subcellular location">
    <subcellularLocation>
        <location evidence="1">Membrane</location>
    </subcellularLocation>
</comment>
<dbReference type="PANTHER" id="PTHR10465">
    <property type="entry name" value="TRANSMEMBRANE GTPASE FZO1"/>
    <property type="match status" value="1"/>
</dbReference>
<evidence type="ECO:0000256" key="3">
    <source>
        <dbReference type="ARBA" id="ARBA00022801"/>
    </source>
</evidence>
<keyword evidence="8" id="KW-1185">Reference proteome</keyword>
<dbReference type="InterPro" id="IPR011990">
    <property type="entry name" value="TPR-like_helical_dom_sf"/>
</dbReference>
<evidence type="ECO:0000313" key="7">
    <source>
        <dbReference type="EMBL" id="KIL36681.1"/>
    </source>
</evidence>
<keyword evidence="5" id="KW-0472">Membrane</keyword>
<protein>
    <recommendedName>
        <fullName evidence="6">Dynamin N-terminal domain-containing protein</fullName>
    </recommendedName>
</protein>
<dbReference type="InterPro" id="IPR045063">
    <property type="entry name" value="Dynamin_N"/>
</dbReference>
<gene>
    <name evidence="7" type="ORF">SD71_06675</name>
</gene>
<evidence type="ECO:0000259" key="6">
    <source>
        <dbReference type="Pfam" id="PF00350"/>
    </source>
</evidence>
<evidence type="ECO:0000313" key="8">
    <source>
        <dbReference type="Proteomes" id="UP000054526"/>
    </source>
</evidence>
<dbReference type="InterPro" id="IPR027094">
    <property type="entry name" value="Mitofusin_fam"/>
</dbReference>
<dbReference type="Proteomes" id="UP000054526">
    <property type="component" value="Unassembled WGS sequence"/>
</dbReference>
<dbReference type="RefSeq" id="WP_041061263.1">
    <property type="nucleotide sequence ID" value="NZ_JXAL01000006.1"/>
</dbReference>
<dbReference type="InterPro" id="IPR027417">
    <property type="entry name" value="P-loop_NTPase"/>
</dbReference>
<keyword evidence="3" id="KW-0378">Hydrolase</keyword>